<feature type="binding site" evidence="11">
    <location>
        <position position="59"/>
    </location>
    <ligand>
        <name>Zn(2+)</name>
        <dbReference type="ChEBI" id="CHEBI:29105"/>
    </ligand>
</feature>
<dbReference type="GO" id="GO:0000981">
    <property type="term" value="F:DNA-binding transcription factor activity, RNA polymerase II-specific"/>
    <property type="evidence" value="ECO:0007669"/>
    <property type="project" value="TreeGrafter"/>
</dbReference>
<dbReference type="Pfam" id="PF00096">
    <property type="entry name" value="zf-C2H2"/>
    <property type="match status" value="3"/>
</dbReference>
<keyword evidence="12" id="KW-0175">Coiled coil</keyword>
<dbReference type="Gene3D" id="3.40.1800.20">
    <property type="match status" value="1"/>
</dbReference>
<feature type="compositionally biased region" description="Low complexity" evidence="13">
    <location>
        <begin position="340"/>
        <end position="361"/>
    </location>
</feature>
<evidence type="ECO:0000256" key="13">
    <source>
        <dbReference type="SAM" id="MobiDB-lite"/>
    </source>
</evidence>
<accession>A0A0A1XGE9</accession>
<dbReference type="InterPro" id="IPR013087">
    <property type="entry name" value="Znf_C2H2_type"/>
</dbReference>
<feature type="domain" description="C2H2-type" evidence="14">
    <location>
        <begin position="908"/>
        <end position="937"/>
    </location>
</feature>
<feature type="domain" description="C2H2-type" evidence="14">
    <location>
        <begin position="880"/>
        <end position="907"/>
    </location>
</feature>
<keyword evidence="9" id="KW-0539">Nucleus</keyword>
<evidence type="ECO:0000256" key="9">
    <source>
        <dbReference type="ARBA" id="ARBA00023242"/>
    </source>
</evidence>
<keyword evidence="5 11" id="KW-0862">Zinc</keyword>
<feature type="region of interest" description="Disordered" evidence="13">
    <location>
        <begin position="771"/>
        <end position="828"/>
    </location>
</feature>
<evidence type="ECO:0000256" key="11">
    <source>
        <dbReference type="PROSITE-ProRule" id="PRU01263"/>
    </source>
</evidence>
<feature type="region of interest" description="Disordered" evidence="13">
    <location>
        <begin position="252"/>
        <end position="272"/>
    </location>
</feature>
<evidence type="ECO:0000259" key="14">
    <source>
        <dbReference type="PROSITE" id="PS50157"/>
    </source>
</evidence>
<dbReference type="SUPFAM" id="SSF57716">
    <property type="entry name" value="Glucocorticoid receptor-like (DNA-binding domain)"/>
    <property type="match status" value="1"/>
</dbReference>
<dbReference type="SUPFAM" id="SSF57667">
    <property type="entry name" value="beta-beta-alpha zinc fingers"/>
    <property type="match status" value="2"/>
</dbReference>
<feature type="compositionally biased region" description="Low complexity" evidence="13">
    <location>
        <begin position="792"/>
        <end position="805"/>
    </location>
</feature>
<evidence type="ECO:0000256" key="1">
    <source>
        <dbReference type="ARBA" id="ARBA00004123"/>
    </source>
</evidence>
<gene>
    <name evidence="16" type="primary">ZNF468</name>
    <name evidence="16" type="ORF">g.5804</name>
</gene>
<dbReference type="PROSITE" id="PS00028">
    <property type="entry name" value="ZINC_FINGER_C2H2_1"/>
    <property type="match status" value="4"/>
</dbReference>
<dbReference type="InterPro" id="IPR036236">
    <property type="entry name" value="Znf_C2H2_sf"/>
</dbReference>
<organism evidence="16">
    <name type="scientific">Zeugodacus cucurbitae</name>
    <name type="common">Melon fruit fly</name>
    <name type="synonym">Bactrocera cucurbitae</name>
    <dbReference type="NCBI Taxonomy" id="28588"/>
    <lineage>
        <taxon>Eukaryota</taxon>
        <taxon>Metazoa</taxon>
        <taxon>Ecdysozoa</taxon>
        <taxon>Arthropoda</taxon>
        <taxon>Hexapoda</taxon>
        <taxon>Insecta</taxon>
        <taxon>Pterygota</taxon>
        <taxon>Neoptera</taxon>
        <taxon>Endopterygota</taxon>
        <taxon>Diptera</taxon>
        <taxon>Brachycera</taxon>
        <taxon>Muscomorpha</taxon>
        <taxon>Tephritoidea</taxon>
        <taxon>Tephritidae</taxon>
        <taxon>Zeugodacus</taxon>
        <taxon>Zeugodacus</taxon>
    </lineage>
</organism>
<dbReference type="SMART" id="SM00868">
    <property type="entry name" value="zf-AD"/>
    <property type="match status" value="1"/>
</dbReference>
<feature type="coiled-coil region" evidence="12">
    <location>
        <begin position="306"/>
        <end position="333"/>
    </location>
</feature>
<keyword evidence="3" id="KW-0677">Repeat</keyword>
<feature type="region of interest" description="Disordered" evidence="13">
    <location>
        <begin position="431"/>
        <end position="451"/>
    </location>
</feature>
<feature type="region of interest" description="Disordered" evidence="13">
    <location>
        <begin position="656"/>
        <end position="675"/>
    </location>
</feature>
<feature type="compositionally biased region" description="Polar residues" evidence="13">
    <location>
        <begin position="1009"/>
        <end position="1021"/>
    </location>
</feature>
<evidence type="ECO:0000256" key="4">
    <source>
        <dbReference type="ARBA" id="ARBA00022771"/>
    </source>
</evidence>
<dbReference type="PANTHER" id="PTHR23235">
    <property type="entry name" value="KRUEPPEL-LIKE TRANSCRIPTION FACTOR"/>
    <property type="match status" value="1"/>
</dbReference>
<evidence type="ECO:0000256" key="3">
    <source>
        <dbReference type="ARBA" id="ARBA00022737"/>
    </source>
</evidence>
<dbReference type="PROSITE" id="PS50157">
    <property type="entry name" value="ZINC_FINGER_C2H2_2"/>
    <property type="match status" value="4"/>
</dbReference>
<dbReference type="Pfam" id="PF07776">
    <property type="entry name" value="zf-AD"/>
    <property type="match status" value="1"/>
</dbReference>
<feature type="region of interest" description="Disordered" evidence="13">
    <location>
        <begin position="340"/>
        <end position="368"/>
    </location>
</feature>
<proteinExistence type="predicted"/>
<keyword evidence="7" id="KW-0238">DNA-binding</keyword>
<evidence type="ECO:0000256" key="5">
    <source>
        <dbReference type="ARBA" id="ARBA00022833"/>
    </source>
</evidence>
<feature type="compositionally biased region" description="Polar residues" evidence="13">
    <location>
        <begin position="773"/>
        <end position="791"/>
    </location>
</feature>
<dbReference type="InterPro" id="IPR012934">
    <property type="entry name" value="Znf_AD"/>
</dbReference>
<reference evidence="16" key="1">
    <citation type="submission" date="2014-11" db="EMBL/GenBank/DDBJ databases">
        <authorList>
            <person name="Geib S."/>
        </authorList>
    </citation>
    <scope>NUCLEOTIDE SEQUENCE</scope>
</reference>
<evidence type="ECO:0000256" key="10">
    <source>
        <dbReference type="PROSITE-ProRule" id="PRU00042"/>
    </source>
</evidence>
<dbReference type="FunFam" id="3.30.160.60:FF:001228">
    <property type="entry name" value="Zinc finger protein 236"/>
    <property type="match status" value="1"/>
</dbReference>
<evidence type="ECO:0000259" key="15">
    <source>
        <dbReference type="PROSITE" id="PS51915"/>
    </source>
</evidence>
<dbReference type="GO" id="GO:0000978">
    <property type="term" value="F:RNA polymerase II cis-regulatory region sequence-specific DNA binding"/>
    <property type="evidence" value="ECO:0007669"/>
    <property type="project" value="TreeGrafter"/>
</dbReference>
<feature type="domain" description="C2H2-type" evidence="14">
    <location>
        <begin position="967"/>
        <end position="994"/>
    </location>
</feature>
<dbReference type="GO" id="GO:0008270">
    <property type="term" value="F:zinc ion binding"/>
    <property type="evidence" value="ECO:0007669"/>
    <property type="project" value="UniProtKB-UniRule"/>
</dbReference>
<dbReference type="Gene3D" id="3.30.160.60">
    <property type="entry name" value="Classic Zinc Finger"/>
    <property type="match status" value="3"/>
</dbReference>
<feature type="binding site" evidence="11">
    <location>
        <position position="16"/>
    </location>
    <ligand>
        <name>Zn(2+)</name>
        <dbReference type="ChEBI" id="CHEBI:29105"/>
    </ligand>
</feature>
<feature type="binding site" evidence="11">
    <location>
        <position position="62"/>
    </location>
    <ligand>
        <name>Zn(2+)</name>
        <dbReference type="ChEBI" id="CHEBI:29105"/>
    </ligand>
</feature>
<dbReference type="PROSITE" id="PS51915">
    <property type="entry name" value="ZAD"/>
    <property type="match status" value="1"/>
</dbReference>
<evidence type="ECO:0000256" key="2">
    <source>
        <dbReference type="ARBA" id="ARBA00022723"/>
    </source>
</evidence>
<feature type="compositionally biased region" description="Low complexity" evidence="13">
    <location>
        <begin position="1022"/>
        <end position="1045"/>
    </location>
</feature>
<evidence type="ECO:0000256" key="7">
    <source>
        <dbReference type="ARBA" id="ARBA00023125"/>
    </source>
</evidence>
<feature type="region of interest" description="Disordered" evidence="13">
    <location>
        <begin position="990"/>
        <end position="1045"/>
    </location>
</feature>
<feature type="compositionally biased region" description="Low complexity" evidence="13">
    <location>
        <begin position="710"/>
        <end position="720"/>
    </location>
</feature>
<feature type="domain" description="ZAD" evidence="15">
    <location>
        <begin position="11"/>
        <end position="86"/>
    </location>
</feature>
<dbReference type="PANTHER" id="PTHR23235:SF120">
    <property type="entry name" value="KRUPPEL-LIKE FACTOR 15"/>
    <property type="match status" value="1"/>
</dbReference>
<keyword evidence="4 10" id="KW-0863">Zinc-finger</keyword>
<evidence type="ECO:0000256" key="12">
    <source>
        <dbReference type="SAM" id="Coils"/>
    </source>
</evidence>
<protein>
    <submittedName>
        <fullName evidence="16">Zinc finger protein 468</fullName>
    </submittedName>
</protein>
<evidence type="ECO:0000256" key="8">
    <source>
        <dbReference type="ARBA" id="ARBA00023163"/>
    </source>
</evidence>
<dbReference type="SMART" id="SM00355">
    <property type="entry name" value="ZnF_C2H2"/>
    <property type="match status" value="4"/>
</dbReference>
<comment type="subcellular location">
    <subcellularLocation>
        <location evidence="1">Nucleus</location>
    </subcellularLocation>
</comment>
<feature type="region of interest" description="Disordered" evidence="13">
    <location>
        <begin position="690"/>
        <end position="722"/>
    </location>
</feature>
<keyword evidence="6" id="KW-0805">Transcription regulation</keyword>
<dbReference type="EMBL" id="GBXI01004271">
    <property type="protein sequence ID" value="JAD10021.1"/>
    <property type="molecule type" value="Transcribed_RNA"/>
</dbReference>
<dbReference type="AlphaFoldDB" id="A0A0A1XGE9"/>
<sequence>MSTFRGVNFHDLCRVCTSHSEQRISIFSADGKSKNLCAKIADSLSLMVDEKDRLPKVVCVTCLEQIEEFYRFRNICKNSQNMLSVCLKQATQHSTGKDIKDVIAANTGKSLSVMCNNASNIRLNGCAQSSVDVNNTTQYPAITPQQNFSNLGTISNNSSDILNSIMQSIGLPQTTVANPVDKPIIQEYTFTVDSKGALKTEPFQYKSDTSSVVTTLQNPQPVQQQKPSITLDSDHKTLTEFLKLKPNIKVTPLGKNNSKKIDEQQQSAQLQLQPTQIIQQQEQNNNSNNSQHMHIQQQQPLSQTTTAAASLQLQQLQQQLQQFQLQQQLQQQIQQITSQLQPQSTITLGAPSSTGEETSPSKSKKPKLNFVLTSPTSQTITASLPQLAMNAGTQPPQIQLQFQAPQTQSQATAATLLSNLAPFLQQQSPQTHNSASILQTPTSSTTPATLMTSPNKCYLPITIKDENSDQQIVAHIDAKNFMLPTTYQLQMKLQPQIATVDGQPIVQLTPTSIPATLQLASSALNNQSFQTITGNMMQTIPSTIQSPPQQQPPAQQLSMKQTSLLKQAAQVTSQQIIQPATQFTNDVATSTNDQIDDFVPNKIDNKQFPKEVDKVIKQQKYRLSQQAGGGAIEVTPATQQIMQQVQKQQQTQQKPCQQQQKQHQSQQPLKEEQQLQTQKQIQDVVTSLRTQSHSGITVHRVTNKSTIKSQQQKQVLQQPQSNAPMQTKIPMLQKKDVTISRISNTAQTQQQQQEQQQALLKLLPTSKVDVRTKGTSPTGAQIQQRQPQMHLQSKQQDTQSQQIQTMNGPSLQKNARKPEKTLSMQPQAQPQQLLNTVGDTAITAELSHQQQCAANSSEADDAVKVKTDGVVAHGIGPNGLECSQCGRVFKKKEHLTQHVKLHAGLRPFKCKEEQCGKAFSRKEHLMRHEISHSGRKLFSCDVCHKPFSRKDNLNKHRRIHTTGTSIYNCEICNKQFAVKAYYEEHKQMHENESESAVVENTNQKDEKTTNGPNTINTNLTVQNSQDANRQQQQPSQMLQSAQQQQTQLLQPTQQQQTQLFTQQSQQHQQQTHLLQHSQQQQQHALTAIPPSLMSTNQPTQTQQIQIVQHQAGNTQFQQQQQHIMQLQLPAVVGTQDLAGNTITITQSHDPTLKATIGSHDATVLNLPSSLANLMHLSHAQFVNPATGQIMGHIKIEK</sequence>
<feature type="binding site" evidence="11">
    <location>
        <position position="13"/>
    </location>
    <ligand>
        <name>Zn(2+)</name>
        <dbReference type="ChEBI" id="CHEBI:29105"/>
    </ligand>
</feature>
<dbReference type="FunFam" id="3.30.160.60:FF:002945">
    <property type="entry name" value="LD32088p"/>
    <property type="match status" value="1"/>
</dbReference>
<evidence type="ECO:0000313" key="16">
    <source>
        <dbReference type="EMBL" id="JAD10021.1"/>
    </source>
</evidence>
<reference evidence="16" key="2">
    <citation type="journal article" date="2015" name="Gigascience">
        <title>Reconstructing a comprehensive transcriptome assembly of a white-pupal translocated strain of the pest fruit fly Bactrocera cucurbitae.</title>
        <authorList>
            <person name="Sim S.B."/>
            <person name="Calla B."/>
            <person name="Hall B."/>
            <person name="DeRego T."/>
            <person name="Geib S.M."/>
        </authorList>
    </citation>
    <scope>NUCLEOTIDE SEQUENCE</scope>
</reference>
<evidence type="ECO:0000256" key="6">
    <source>
        <dbReference type="ARBA" id="ARBA00023015"/>
    </source>
</evidence>
<keyword evidence="8" id="KW-0804">Transcription</keyword>
<keyword evidence="2 11" id="KW-0479">Metal-binding</keyword>
<dbReference type="GO" id="GO:0005634">
    <property type="term" value="C:nucleus"/>
    <property type="evidence" value="ECO:0007669"/>
    <property type="project" value="UniProtKB-SubCell"/>
</dbReference>
<name>A0A0A1XGE9_ZEUCU</name>
<feature type="domain" description="C2H2-type" evidence="14">
    <location>
        <begin position="938"/>
        <end position="965"/>
    </location>
</feature>
<feature type="region of interest" description="Disordered" evidence="13">
    <location>
        <begin position="283"/>
        <end position="302"/>
    </location>
</feature>